<dbReference type="AlphaFoldDB" id="A0A9Q1EHU3"/>
<feature type="compositionally biased region" description="Polar residues" evidence="1">
    <location>
        <begin position="106"/>
        <end position="115"/>
    </location>
</feature>
<dbReference type="EMBL" id="JAINUF010000017">
    <property type="protein sequence ID" value="KAJ8339057.1"/>
    <property type="molecule type" value="Genomic_DNA"/>
</dbReference>
<protein>
    <submittedName>
        <fullName evidence="2">Uncharacterized protein</fullName>
    </submittedName>
</protein>
<keyword evidence="3" id="KW-1185">Reference proteome</keyword>
<comment type="caution">
    <text evidence="2">The sequence shown here is derived from an EMBL/GenBank/DDBJ whole genome shotgun (WGS) entry which is preliminary data.</text>
</comment>
<evidence type="ECO:0000313" key="2">
    <source>
        <dbReference type="EMBL" id="KAJ8339057.1"/>
    </source>
</evidence>
<evidence type="ECO:0000313" key="3">
    <source>
        <dbReference type="Proteomes" id="UP001152622"/>
    </source>
</evidence>
<proteinExistence type="predicted"/>
<reference evidence="2" key="1">
    <citation type="journal article" date="2023" name="Science">
        <title>Genome structures resolve the early diversification of teleost fishes.</title>
        <authorList>
            <person name="Parey E."/>
            <person name="Louis A."/>
            <person name="Montfort J."/>
            <person name="Bouchez O."/>
            <person name="Roques C."/>
            <person name="Iampietro C."/>
            <person name="Lluch J."/>
            <person name="Castinel A."/>
            <person name="Donnadieu C."/>
            <person name="Desvignes T."/>
            <person name="Floi Bucao C."/>
            <person name="Jouanno E."/>
            <person name="Wen M."/>
            <person name="Mejri S."/>
            <person name="Dirks R."/>
            <person name="Jansen H."/>
            <person name="Henkel C."/>
            <person name="Chen W.J."/>
            <person name="Zahm M."/>
            <person name="Cabau C."/>
            <person name="Klopp C."/>
            <person name="Thompson A.W."/>
            <person name="Robinson-Rechavi M."/>
            <person name="Braasch I."/>
            <person name="Lecointre G."/>
            <person name="Bobe J."/>
            <person name="Postlethwait J.H."/>
            <person name="Berthelot C."/>
            <person name="Roest Crollius H."/>
            <person name="Guiguen Y."/>
        </authorList>
    </citation>
    <scope>NUCLEOTIDE SEQUENCE</scope>
    <source>
        <strain evidence="2">WJC10195</strain>
    </source>
</reference>
<dbReference type="Proteomes" id="UP001152622">
    <property type="component" value="Chromosome 17"/>
</dbReference>
<accession>A0A9Q1EHU3</accession>
<feature type="region of interest" description="Disordered" evidence="1">
    <location>
        <begin position="106"/>
        <end position="128"/>
    </location>
</feature>
<evidence type="ECO:0000256" key="1">
    <source>
        <dbReference type="SAM" id="MobiDB-lite"/>
    </source>
</evidence>
<sequence>MPEFSWIFSRGNGHQYRAWVTVRILSGPVEGEGSSVAPPGIAAVLSFQAWEQTEDEDGCTLKASDPGVWCFGASLRKPLTPGSIVVHPHTVEHLSILGLQRSHNDLQQHNGSQEGHGSILPRARLYEP</sequence>
<organism evidence="2 3">
    <name type="scientific">Synaphobranchus kaupii</name>
    <name type="common">Kaup's arrowtooth eel</name>
    <dbReference type="NCBI Taxonomy" id="118154"/>
    <lineage>
        <taxon>Eukaryota</taxon>
        <taxon>Metazoa</taxon>
        <taxon>Chordata</taxon>
        <taxon>Craniata</taxon>
        <taxon>Vertebrata</taxon>
        <taxon>Euteleostomi</taxon>
        <taxon>Actinopterygii</taxon>
        <taxon>Neopterygii</taxon>
        <taxon>Teleostei</taxon>
        <taxon>Anguilliformes</taxon>
        <taxon>Synaphobranchidae</taxon>
        <taxon>Synaphobranchus</taxon>
    </lineage>
</organism>
<name>A0A9Q1EHU3_SYNKA</name>
<gene>
    <name evidence="2" type="ORF">SKAU_G00358430</name>
</gene>